<protein>
    <submittedName>
        <fullName evidence="1">Uncharacterized protein</fullName>
    </submittedName>
</protein>
<dbReference type="Proteomes" id="UP001241537">
    <property type="component" value="Unassembled WGS sequence"/>
</dbReference>
<keyword evidence="2" id="KW-1185">Reference proteome</keyword>
<comment type="caution">
    <text evidence="1">The sequence shown here is derived from an EMBL/GenBank/DDBJ whole genome shotgun (WGS) entry which is preliminary data.</text>
</comment>
<dbReference type="AlphaFoldDB" id="A0AAE3VC30"/>
<accession>A0AAE3VC30</accession>
<evidence type="ECO:0000313" key="1">
    <source>
        <dbReference type="EMBL" id="MDQ0153523.1"/>
    </source>
</evidence>
<organism evidence="1 2">
    <name type="scientific">Moryella indoligenes</name>
    <dbReference type="NCBI Taxonomy" id="371674"/>
    <lineage>
        <taxon>Bacteria</taxon>
        <taxon>Bacillati</taxon>
        <taxon>Bacillota</taxon>
        <taxon>Clostridia</taxon>
        <taxon>Lachnospirales</taxon>
        <taxon>Lachnospiraceae</taxon>
        <taxon>Moryella</taxon>
    </lineage>
</organism>
<gene>
    <name evidence="1" type="ORF">J2S20_002244</name>
</gene>
<evidence type="ECO:0000313" key="2">
    <source>
        <dbReference type="Proteomes" id="UP001241537"/>
    </source>
</evidence>
<reference evidence="1" key="1">
    <citation type="submission" date="2023-07" db="EMBL/GenBank/DDBJ databases">
        <title>Genomic Encyclopedia of Type Strains, Phase IV (KMG-IV): sequencing the most valuable type-strain genomes for metagenomic binning, comparative biology and taxonomic classification.</title>
        <authorList>
            <person name="Goeker M."/>
        </authorList>
    </citation>
    <scope>NUCLEOTIDE SEQUENCE</scope>
    <source>
        <strain evidence="1">DSM 19659</strain>
    </source>
</reference>
<dbReference type="RefSeq" id="WP_307255427.1">
    <property type="nucleotide sequence ID" value="NZ_JAUSTO010000023.1"/>
</dbReference>
<sequence>MKQSTNYSFNKPEDGVDFIEAQPFSENFEAIDGLIKALSDEKTNSDGGEAAEHIVTFGAASGITSFQSFLDTVKSGGKIGEFFRNFKAGMKYVLDQGKLVNNCVSTSTTLPLAASQGKVLQDQITTLNSKLNVKEISGVVESSSFYVFYTMEELTLGTVKIPRYARGIYIGYETNAAILAVDYSGKLYHAYRSAGVWKSI</sequence>
<name>A0AAE3VC30_9FIRM</name>
<proteinExistence type="predicted"/>
<dbReference type="EMBL" id="JAUSTO010000023">
    <property type="protein sequence ID" value="MDQ0153523.1"/>
    <property type="molecule type" value="Genomic_DNA"/>
</dbReference>